<dbReference type="PANTHER" id="PTHR39289:SF1">
    <property type="entry name" value="L-ECTOINE SYNTHASE"/>
    <property type="match status" value="1"/>
</dbReference>
<dbReference type="InterPro" id="IPR011051">
    <property type="entry name" value="RmlC_Cupin_sf"/>
</dbReference>
<dbReference type="SUPFAM" id="SSF51182">
    <property type="entry name" value="RmlC-like cupins"/>
    <property type="match status" value="1"/>
</dbReference>
<dbReference type="EMBL" id="JBHUDD010000031">
    <property type="protein sequence ID" value="MFD1508573.1"/>
    <property type="molecule type" value="Genomic_DNA"/>
</dbReference>
<dbReference type="EC" id="4.2.1.108" evidence="3 8"/>
<comment type="catalytic activity">
    <reaction evidence="7 8">
        <text>(2S)-4-acetamido-2-aminobutanoate = L-ectoine + H2O</text>
        <dbReference type="Rhea" id="RHEA:17281"/>
        <dbReference type="ChEBI" id="CHEBI:15377"/>
        <dbReference type="ChEBI" id="CHEBI:58515"/>
        <dbReference type="ChEBI" id="CHEBI:58929"/>
        <dbReference type="EC" id="4.2.1.108"/>
    </reaction>
</comment>
<dbReference type="Proteomes" id="UP001597186">
    <property type="component" value="Unassembled WGS sequence"/>
</dbReference>
<dbReference type="RefSeq" id="WP_379913337.1">
    <property type="nucleotide sequence ID" value="NZ_JBHUDD010000031.1"/>
</dbReference>
<sequence length="133" mass="15160">MIVRDFDDISKNEQHRVVSDANWTSVRMLLAEDGMNFSFHITILEAGSEHTFHYKNHFESVYCMQGKGSITDLATGETHQIKPGTMYALNEHDKHTLRAEEELWMACCFNPPVTGKEVHREDGSYAAPEELAD</sequence>
<dbReference type="CDD" id="cd06978">
    <property type="entry name" value="cupin_EctC"/>
    <property type="match status" value="1"/>
</dbReference>
<name>A0ABW4EFA3_9RHOB</name>
<dbReference type="InterPro" id="IPR010462">
    <property type="entry name" value="Ectoine_synth"/>
</dbReference>
<accession>A0ABW4EFA3</accession>
<evidence type="ECO:0000256" key="7">
    <source>
        <dbReference type="ARBA" id="ARBA00048714"/>
    </source>
</evidence>
<comment type="similarity">
    <text evidence="2 8">Belongs to the ectoine synthase family.</text>
</comment>
<comment type="pathway">
    <text evidence="1 8">Amine and polyamine biosynthesis; ectoine biosynthesis; L-ectoine from L-aspartate 4-semialdehyde: step 3/3.</text>
</comment>
<dbReference type="Gene3D" id="2.60.120.10">
    <property type="entry name" value="Jelly Rolls"/>
    <property type="match status" value="1"/>
</dbReference>
<evidence type="ECO:0000256" key="6">
    <source>
        <dbReference type="ARBA" id="ARBA00033271"/>
    </source>
</evidence>
<evidence type="ECO:0000313" key="9">
    <source>
        <dbReference type="EMBL" id="MFD1508573.1"/>
    </source>
</evidence>
<proteinExistence type="inferred from homology"/>
<keyword evidence="5 8" id="KW-0456">Lyase</keyword>
<gene>
    <name evidence="8" type="primary">ectC</name>
    <name evidence="9" type="ORF">ACFTOW_04040</name>
</gene>
<protein>
    <recommendedName>
        <fullName evidence="4 8">L-ectoine synthase</fullName>
        <ecNumber evidence="3 8">4.2.1.108</ecNumber>
    </recommendedName>
    <alternativeName>
        <fullName evidence="6 8">N-acetyldiaminobutyrate dehydratase</fullName>
    </alternativeName>
</protein>
<comment type="caution">
    <text evidence="9">The sequence shown here is derived from an EMBL/GenBank/DDBJ whole genome shotgun (WGS) entry which is preliminary data.</text>
</comment>
<dbReference type="InterPro" id="IPR014710">
    <property type="entry name" value="RmlC-like_jellyroll"/>
</dbReference>
<evidence type="ECO:0000256" key="4">
    <source>
        <dbReference type="ARBA" id="ARBA00019707"/>
    </source>
</evidence>
<dbReference type="PANTHER" id="PTHR39289">
    <property type="match status" value="1"/>
</dbReference>
<evidence type="ECO:0000256" key="1">
    <source>
        <dbReference type="ARBA" id="ARBA00005181"/>
    </source>
</evidence>
<dbReference type="Pfam" id="PF06339">
    <property type="entry name" value="Ectoine_synth"/>
    <property type="match status" value="1"/>
</dbReference>
<evidence type="ECO:0000313" key="10">
    <source>
        <dbReference type="Proteomes" id="UP001597186"/>
    </source>
</evidence>
<reference evidence="10" key="1">
    <citation type="journal article" date="2019" name="Int. J. Syst. Evol. Microbiol.">
        <title>The Global Catalogue of Microorganisms (GCM) 10K type strain sequencing project: providing services to taxonomists for standard genome sequencing and annotation.</title>
        <authorList>
            <consortium name="The Broad Institute Genomics Platform"/>
            <consortium name="The Broad Institute Genome Sequencing Center for Infectious Disease"/>
            <person name="Wu L."/>
            <person name="Ma J."/>
        </authorList>
    </citation>
    <scope>NUCLEOTIDE SEQUENCE [LARGE SCALE GENOMIC DNA]</scope>
    <source>
        <strain evidence="10">CGMCC 1.12477</strain>
    </source>
</reference>
<dbReference type="HAMAP" id="MF_01255">
    <property type="entry name" value="Ectoine_synth"/>
    <property type="match status" value="1"/>
</dbReference>
<dbReference type="NCBIfam" id="NF009806">
    <property type="entry name" value="PRK13290.1"/>
    <property type="match status" value="1"/>
</dbReference>
<keyword evidence="10" id="KW-1185">Reference proteome</keyword>
<organism evidence="9 10">
    <name type="scientific">Lacimonas salitolerans</name>
    <dbReference type="NCBI Taxonomy" id="1323750"/>
    <lineage>
        <taxon>Bacteria</taxon>
        <taxon>Pseudomonadati</taxon>
        <taxon>Pseudomonadota</taxon>
        <taxon>Alphaproteobacteria</taxon>
        <taxon>Rhodobacterales</taxon>
        <taxon>Paracoccaceae</taxon>
        <taxon>Lacimonas</taxon>
    </lineage>
</organism>
<evidence type="ECO:0000256" key="2">
    <source>
        <dbReference type="ARBA" id="ARBA00009637"/>
    </source>
</evidence>
<evidence type="ECO:0000256" key="8">
    <source>
        <dbReference type="HAMAP-Rule" id="MF_01255"/>
    </source>
</evidence>
<evidence type="ECO:0000256" key="5">
    <source>
        <dbReference type="ARBA" id="ARBA00023239"/>
    </source>
</evidence>
<comment type="function">
    <text evidence="8">Catalyzes the circularization of gamma-N-acetyl-alpha,gamma-diaminobutyric acid (ADABA) to ectoine (1,4,5,6-tetrahydro-2-methyl-4-pyrimidine carboxylic acid), which is an excellent osmoprotectant.</text>
</comment>
<evidence type="ECO:0000256" key="3">
    <source>
        <dbReference type="ARBA" id="ARBA00013192"/>
    </source>
</evidence>